<keyword evidence="4" id="KW-0337">GPI-anchor biosynthesis</keyword>
<accession>A0AAV5WER1</accession>
<reference evidence="10" key="1">
    <citation type="submission" date="2023-10" db="EMBL/GenBank/DDBJ databases">
        <title>Genome assembly of Pristionchus species.</title>
        <authorList>
            <person name="Yoshida K."/>
            <person name="Sommer R.J."/>
        </authorList>
    </citation>
    <scope>NUCLEOTIDE SEQUENCE</scope>
    <source>
        <strain evidence="10">RS5133</strain>
    </source>
</reference>
<feature type="transmembrane region" description="Helical" evidence="9">
    <location>
        <begin position="42"/>
        <end position="61"/>
    </location>
</feature>
<proteinExistence type="inferred from homology"/>
<dbReference type="GO" id="GO:0042765">
    <property type="term" value="C:GPI-anchor transamidase complex"/>
    <property type="evidence" value="ECO:0007669"/>
    <property type="project" value="InterPro"/>
</dbReference>
<evidence type="ECO:0000256" key="4">
    <source>
        <dbReference type="ARBA" id="ARBA00022502"/>
    </source>
</evidence>
<dbReference type="Proteomes" id="UP001432322">
    <property type="component" value="Unassembled WGS sequence"/>
</dbReference>
<name>A0AAV5WER1_9BILA</name>
<protein>
    <recommendedName>
        <fullName evidence="12">G protein-coupled receptor</fullName>
    </recommendedName>
</protein>
<sequence length="437" mass="49476">MPKKKGNVEPANKKHDQIKTDTVVKPKNEPTVSIEWQLVRKWNFILIIVSSVIARLILYNWCGQWLSTRPELSTPLVSIDRLKEGVLLKKDTGNPYFGDRVHVTPLMLSLLPQTNDNVLLIMLIIVDTLSGVILSVGSSKFAAQRGQSIDQSIDIGTNVLKWYLLNPISMATCCSLSLSVILIHLLSIFTAAFLYGESFIASFVLAISTQFSLYPIVLLAPLLNQMAGRRVLALTVFVVTLSALSLLNFTLGGNSWEYVNHTYLFNLMVLDLTPNVGIFWYFFTEIFTHFFDFFLILFQLNVVVYILPLALTLRNAPFLNLLVSFALIAVFVPYPSLSDGTVFFSLLPLVEERHWKGMRHVLVESCTILTCIALMPIMWHMWVVSGSGNANFYFGVTLFYNVALIRMGIDIVYSYVRTDLEERCPEDIQENSLIYFD</sequence>
<dbReference type="Pfam" id="PF06728">
    <property type="entry name" value="PIG-U"/>
    <property type="match status" value="1"/>
</dbReference>
<evidence type="ECO:0000256" key="1">
    <source>
        <dbReference type="ARBA" id="ARBA00004477"/>
    </source>
</evidence>
<feature type="transmembrane region" description="Helical" evidence="9">
    <location>
        <begin position="290"/>
        <end position="311"/>
    </location>
</feature>
<dbReference type="PANTHER" id="PTHR13121:SF0">
    <property type="entry name" value="PHOSPHATIDYLINOSITOL GLYCAN ANCHOR BIOSYNTHESIS CLASS U PROTEIN"/>
    <property type="match status" value="1"/>
</dbReference>
<evidence type="ECO:0000256" key="9">
    <source>
        <dbReference type="SAM" id="Phobius"/>
    </source>
</evidence>
<feature type="transmembrane region" description="Helical" evidence="9">
    <location>
        <begin position="118"/>
        <end position="143"/>
    </location>
</feature>
<evidence type="ECO:0000256" key="2">
    <source>
        <dbReference type="ARBA" id="ARBA00004687"/>
    </source>
</evidence>
<keyword evidence="8 9" id="KW-0472">Membrane</keyword>
<feature type="transmembrane region" description="Helical" evidence="9">
    <location>
        <begin position="392"/>
        <end position="413"/>
    </location>
</feature>
<feature type="transmembrane region" description="Helical" evidence="9">
    <location>
        <begin position="361"/>
        <end position="380"/>
    </location>
</feature>
<comment type="similarity">
    <text evidence="3">Belongs to the PIGU family.</text>
</comment>
<dbReference type="GO" id="GO:0006506">
    <property type="term" value="P:GPI anchor biosynthetic process"/>
    <property type="evidence" value="ECO:0007669"/>
    <property type="project" value="UniProtKB-KW"/>
</dbReference>
<feature type="transmembrane region" description="Helical" evidence="9">
    <location>
        <begin position="231"/>
        <end position="251"/>
    </location>
</feature>
<evidence type="ECO:0000313" key="11">
    <source>
        <dbReference type="Proteomes" id="UP001432322"/>
    </source>
</evidence>
<feature type="transmembrane region" description="Helical" evidence="9">
    <location>
        <begin position="199"/>
        <end position="219"/>
    </location>
</feature>
<feature type="transmembrane region" description="Helical" evidence="9">
    <location>
        <begin position="323"/>
        <end position="349"/>
    </location>
</feature>
<dbReference type="PANTHER" id="PTHR13121">
    <property type="entry name" value="GPI TRANSAMIDASE COMPONENT PIG-U"/>
    <property type="match status" value="1"/>
</dbReference>
<dbReference type="AlphaFoldDB" id="A0AAV5WER1"/>
<keyword evidence="11" id="KW-1185">Reference proteome</keyword>
<organism evidence="10 11">
    <name type="scientific">Pristionchus fissidentatus</name>
    <dbReference type="NCBI Taxonomy" id="1538716"/>
    <lineage>
        <taxon>Eukaryota</taxon>
        <taxon>Metazoa</taxon>
        <taxon>Ecdysozoa</taxon>
        <taxon>Nematoda</taxon>
        <taxon>Chromadorea</taxon>
        <taxon>Rhabditida</taxon>
        <taxon>Rhabditina</taxon>
        <taxon>Diplogasteromorpha</taxon>
        <taxon>Diplogasteroidea</taxon>
        <taxon>Neodiplogasteridae</taxon>
        <taxon>Pristionchus</taxon>
    </lineage>
</organism>
<keyword evidence="5 9" id="KW-0812">Transmembrane</keyword>
<keyword evidence="7 9" id="KW-1133">Transmembrane helix</keyword>
<evidence type="ECO:0000256" key="7">
    <source>
        <dbReference type="ARBA" id="ARBA00022989"/>
    </source>
</evidence>
<keyword evidence="6" id="KW-0256">Endoplasmic reticulum</keyword>
<feature type="transmembrane region" description="Helical" evidence="9">
    <location>
        <begin position="164"/>
        <end position="193"/>
    </location>
</feature>
<gene>
    <name evidence="10" type="ORF">PFISCL1PPCAC_19719</name>
</gene>
<evidence type="ECO:0000256" key="3">
    <source>
        <dbReference type="ARBA" id="ARBA00010026"/>
    </source>
</evidence>
<feature type="transmembrane region" description="Helical" evidence="9">
    <location>
        <begin position="263"/>
        <end position="283"/>
    </location>
</feature>
<evidence type="ECO:0000313" key="10">
    <source>
        <dbReference type="EMBL" id="GMT28422.1"/>
    </source>
</evidence>
<evidence type="ECO:0008006" key="12">
    <source>
        <dbReference type="Google" id="ProtNLM"/>
    </source>
</evidence>
<evidence type="ECO:0000256" key="6">
    <source>
        <dbReference type="ARBA" id="ARBA00022824"/>
    </source>
</evidence>
<dbReference type="EMBL" id="BTSY01000005">
    <property type="protein sequence ID" value="GMT28422.1"/>
    <property type="molecule type" value="Genomic_DNA"/>
</dbReference>
<evidence type="ECO:0000256" key="8">
    <source>
        <dbReference type="ARBA" id="ARBA00023136"/>
    </source>
</evidence>
<dbReference type="GO" id="GO:0016255">
    <property type="term" value="P:attachment of GPI anchor to protein"/>
    <property type="evidence" value="ECO:0007669"/>
    <property type="project" value="InterPro"/>
</dbReference>
<evidence type="ECO:0000256" key="5">
    <source>
        <dbReference type="ARBA" id="ARBA00022692"/>
    </source>
</evidence>
<comment type="pathway">
    <text evidence="2">Glycolipid biosynthesis; glycosylphosphatidylinositol-anchor biosynthesis.</text>
</comment>
<comment type="subcellular location">
    <subcellularLocation>
        <location evidence="1">Endoplasmic reticulum membrane</location>
        <topology evidence="1">Multi-pass membrane protein</topology>
    </subcellularLocation>
</comment>
<comment type="caution">
    <text evidence="10">The sequence shown here is derived from an EMBL/GenBank/DDBJ whole genome shotgun (WGS) entry which is preliminary data.</text>
</comment>
<dbReference type="InterPro" id="IPR009600">
    <property type="entry name" value="PIG-U"/>
</dbReference>